<evidence type="ECO:0000313" key="8">
    <source>
        <dbReference type="EMBL" id="KAB2825620.1"/>
    </source>
</evidence>
<comment type="similarity">
    <text evidence="1">Belongs to the sigma-70 factor family. ECF subfamily.</text>
</comment>
<dbReference type="Pfam" id="PF08281">
    <property type="entry name" value="Sigma70_r4_2"/>
    <property type="match status" value="1"/>
</dbReference>
<dbReference type="NCBIfam" id="NF007215">
    <property type="entry name" value="PRK09637.1"/>
    <property type="match status" value="1"/>
</dbReference>
<proteinExistence type="inferred from homology"/>
<dbReference type="GO" id="GO:0003677">
    <property type="term" value="F:DNA binding"/>
    <property type="evidence" value="ECO:0007669"/>
    <property type="project" value="InterPro"/>
</dbReference>
<dbReference type="PANTHER" id="PTHR43133:SF62">
    <property type="entry name" value="RNA POLYMERASE SIGMA FACTOR SIGZ"/>
    <property type="match status" value="1"/>
</dbReference>
<dbReference type="SUPFAM" id="SSF88946">
    <property type="entry name" value="Sigma2 domain of RNA polymerase sigma factors"/>
    <property type="match status" value="1"/>
</dbReference>
<dbReference type="AlphaFoldDB" id="A0A6N6RVA1"/>
<dbReference type="NCBIfam" id="TIGR02937">
    <property type="entry name" value="sigma70-ECF"/>
    <property type="match status" value="1"/>
</dbReference>
<evidence type="ECO:0000259" key="6">
    <source>
        <dbReference type="Pfam" id="PF04542"/>
    </source>
</evidence>
<evidence type="ECO:0000256" key="5">
    <source>
        <dbReference type="NCBIfam" id="TIGR02959"/>
    </source>
</evidence>
<keyword evidence="2" id="KW-0805">Transcription regulation</keyword>
<comment type="caution">
    <text evidence="8">The sequence shown here is derived from an EMBL/GenBank/DDBJ whole genome shotgun (WGS) entry which is preliminary data.</text>
</comment>
<dbReference type="Gene3D" id="1.10.10.10">
    <property type="entry name" value="Winged helix-like DNA-binding domain superfamily/Winged helix DNA-binding domain"/>
    <property type="match status" value="1"/>
</dbReference>
<dbReference type="InterPro" id="IPR013249">
    <property type="entry name" value="RNA_pol_sigma70_r4_t2"/>
</dbReference>
<feature type="domain" description="RNA polymerase sigma-70 region 2" evidence="6">
    <location>
        <begin position="6"/>
        <end position="69"/>
    </location>
</feature>
<sequence>MLSEWQNHKAQLRSYVYKRVDDASAVDDILQDVYIKASSNLQQLKSQGSLKGWLYKIAYNTIMDFYRDKLPYDELPEDLIAEDEDTVEEARKEMAECIRPLIDELPDKYRIPLCLAELEGVPQQEIADKLGLSLSGAKSRIQRGRVKFRENLMACCDFEINDGGLVTGYSPKKTNCSSDQK</sequence>
<dbReference type="EMBL" id="WBVP01000004">
    <property type="protein sequence ID" value="KAB2825620.1"/>
    <property type="molecule type" value="Genomic_DNA"/>
</dbReference>
<protein>
    <recommendedName>
        <fullName evidence="5">RNA polymerase sigma factor SigZ</fullName>
    </recommendedName>
</protein>
<evidence type="ECO:0000259" key="7">
    <source>
        <dbReference type="Pfam" id="PF08281"/>
    </source>
</evidence>
<dbReference type="Pfam" id="PF04542">
    <property type="entry name" value="Sigma70_r2"/>
    <property type="match status" value="1"/>
</dbReference>
<dbReference type="GO" id="GO:0016987">
    <property type="term" value="F:sigma factor activity"/>
    <property type="evidence" value="ECO:0007669"/>
    <property type="project" value="UniProtKB-KW"/>
</dbReference>
<dbReference type="InterPro" id="IPR013324">
    <property type="entry name" value="RNA_pol_sigma_r3/r4-like"/>
</dbReference>
<dbReference type="InterPro" id="IPR013325">
    <property type="entry name" value="RNA_pol_sigma_r2"/>
</dbReference>
<dbReference type="InterPro" id="IPR036388">
    <property type="entry name" value="WH-like_DNA-bd_sf"/>
</dbReference>
<dbReference type="RefSeq" id="WP_151654425.1">
    <property type="nucleotide sequence ID" value="NZ_WBVP01000004.1"/>
</dbReference>
<name>A0A6N6RVA1_9GAMM</name>
<dbReference type="PANTHER" id="PTHR43133">
    <property type="entry name" value="RNA POLYMERASE ECF-TYPE SIGMA FACTO"/>
    <property type="match status" value="1"/>
</dbReference>
<dbReference type="GO" id="GO:0006352">
    <property type="term" value="P:DNA-templated transcription initiation"/>
    <property type="evidence" value="ECO:0007669"/>
    <property type="project" value="InterPro"/>
</dbReference>
<dbReference type="Proteomes" id="UP000434870">
    <property type="component" value="Unassembled WGS sequence"/>
</dbReference>
<dbReference type="Gene3D" id="1.10.1740.10">
    <property type="match status" value="1"/>
</dbReference>
<evidence type="ECO:0000256" key="2">
    <source>
        <dbReference type="ARBA" id="ARBA00023015"/>
    </source>
</evidence>
<dbReference type="InterPro" id="IPR014284">
    <property type="entry name" value="RNA_pol_sigma-70_dom"/>
</dbReference>
<dbReference type="InterPro" id="IPR039425">
    <property type="entry name" value="RNA_pol_sigma-70-like"/>
</dbReference>
<dbReference type="InterPro" id="IPR014304">
    <property type="entry name" value="RNA_pol_sigma-Z"/>
</dbReference>
<reference evidence="8 9" key="1">
    <citation type="submission" date="2019-09" db="EMBL/GenBank/DDBJ databases">
        <title>Genome of Aliivibrio finisterrensis LMG 23869 (type strain).</title>
        <authorList>
            <person name="Bowman J.P."/>
        </authorList>
    </citation>
    <scope>NUCLEOTIDE SEQUENCE [LARGE SCALE GENOMIC DNA]</scope>
    <source>
        <strain evidence="8 9">LMG 23869</strain>
    </source>
</reference>
<dbReference type="CDD" id="cd06171">
    <property type="entry name" value="Sigma70_r4"/>
    <property type="match status" value="1"/>
</dbReference>
<dbReference type="SUPFAM" id="SSF88659">
    <property type="entry name" value="Sigma3 and sigma4 domains of RNA polymerase sigma factors"/>
    <property type="match status" value="1"/>
</dbReference>
<evidence type="ECO:0000256" key="3">
    <source>
        <dbReference type="ARBA" id="ARBA00023082"/>
    </source>
</evidence>
<accession>A0A6N6RVA1</accession>
<gene>
    <name evidence="8" type="primary">sigZ</name>
    <name evidence="8" type="ORF">F8B77_05500</name>
</gene>
<dbReference type="InterPro" id="IPR007627">
    <property type="entry name" value="RNA_pol_sigma70_r2"/>
</dbReference>
<evidence type="ECO:0000256" key="1">
    <source>
        <dbReference type="ARBA" id="ARBA00010641"/>
    </source>
</evidence>
<keyword evidence="3" id="KW-0731">Sigma factor</keyword>
<evidence type="ECO:0000256" key="4">
    <source>
        <dbReference type="ARBA" id="ARBA00023163"/>
    </source>
</evidence>
<keyword evidence="4" id="KW-0804">Transcription</keyword>
<dbReference type="NCBIfam" id="TIGR02959">
    <property type="entry name" value="SigZ"/>
    <property type="match status" value="1"/>
</dbReference>
<feature type="domain" description="RNA polymerase sigma factor 70 region 4 type 2" evidence="7">
    <location>
        <begin position="96"/>
        <end position="147"/>
    </location>
</feature>
<evidence type="ECO:0000313" key="9">
    <source>
        <dbReference type="Proteomes" id="UP000434870"/>
    </source>
</evidence>
<organism evidence="8 9">
    <name type="scientific">Aliivibrio finisterrensis</name>
    <dbReference type="NCBI Taxonomy" id="511998"/>
    <lineage>
        <taxon>Bacteria</taxon>
        <taxon>Pseudomonadati</taxon>
        <taxon>Pseudomonadota</taxon>
        <taxon>Gammaproteobacteria</taxon>
        <taxon>Vibrionales</taxon>
        <taxon>Vibrionaceae</taxon>
        <taxon>Aliivibrio</taxon>
    </lineage>
</organism>